<organism evidence="2 3">
    <name type="scientific">Saccharothrix texasensis</name>
    <dbReference type="NCBI Taxonomy" id="103734"/>
    <lineage>
        <taxon>Bacteria</taxon>
        <taxon>Bacillati</taxon>
        <taxon>Actinomycetota</taxon>
        <taxon>Actinomycetes</taxon>
        <taxon>Pseudonocardiales</taxon>
        <taxon>Pseudonocardiaceae</taxon>
        <taxon>Saccharothrix</taxon>
    </lineage>
</organism>
<feature type="transmembrane region" description="Helical" evidence="1">
    <location>
        <begin position="12"/>
        <end position="34"/>
    </location>
</feature>
<keyword evidence="1" id="KW-1133">Transmembrane helix</keyword>
<name>A0A3N1HH90_9PSEU</name>
<evidence type="ECO:0000313" key="3">
    <source>
        <dbReference type="Proteomes" id="UP000268727"/>
    </source>
</evidence>
<feature type="transmembrane region" description="Helical" evidence="1">
    <location>
        <begin position="40"/>
        <end position="63"/>
    </location>
</feature>
<comment type="caution">
    <text evidence="2">The sequence shown here is derived from an EMBL/GenBank/DDBJ whole genome shotgun (WGS) entry which is preliminary data.</text>
</comment>
<dbReference type="AlphaFoldDB" id="A0A3N1HH90"/>
<proteinExistence type="predicted"/>
<evidence type="ECO:0000313" key="2">
    <source>
        <dbReference type="EMBL" id="ROP41834.1"/>
    </source>
</evidence>
<sequence>MTLAARIVGPLVPPGVLFVAAAVVFACLATRWAAPFLLRLAASALRGAIAVAATLLIFPEYRWSTRSRRREKTPSSFAYTYGDVVGRTTFWINRLLSVALHAAAEAVKALPPPLVAVLTGLFAAALSLDLITPW</sequence>
<reference evidence="2 3" key="1">
    <citation type="submission" date="2018-11" db="EMBL/GenBank/DDBJ databases">
        <title>Sequencing the genomes of 1000 actinobacteria strains.</title>
        <authorList>
            <person name="Klenk H.-P."/>
        </authorList>
    </citation>
    <scope>NUCLEOTIDE SEQUENCE [LARGE SCALE GENOMIC DNA]</scope>
    <source>
        <strain evidence="2 3">DSM 44231</strain>
    </source>
</reference>
<keyword evidence="1" id="KW-0812">Transmembrane</keyword>
<evidence type="ECO:0000256" key="1">
    <source>
        <dbReference type="SAM" id="Phobius"/>
    </source>
</evidence>
<dbReference type="PROSITE" id="PS51257">
    <property type="entry name" value="PROKAR_LIPOPROTEIN"/>
    <property type="match status" value="1"/>
</dbReference>
<keyword evidence="3" id="KW-1185">Reference proteome</keyword>
<dbReference type="RefSeq" id="WP_123746872.1">
    <property type="nucleotide sequence ID" value="NZ_RJKM01000001.1"/>
</dbReference>
<gene>
    <name evidence="2" type="ORF">EDD40_7294</name>
</gene>
<dbReference type="Proteomes" id="UP000268727">
    <property type="component" value="Unassembled WGS sequence"/>
</dbReference>
<keyword evidence="1" id="KW-0472">Membrane</keyword>
<accession>A0A3N1HH90</accession>
<dbReference type="EMBL" id="RJKM01000001">
    <property type="protein sequence ID" value="ROP41834.1"/>
    <property type="molecule type" value="Genomic_DNA"/>
</dbReference>
<protein>
    <submittedName>
        <fullName evidence="2">Uncharacterized protein</fullName>
    </submittedName>
</protein>